<proteinExistence type="predicted"/>
<dbReference type="EMBL" id="MU273589">
    <property type="protein sequence ID" value="KAI0031191.1"/>
    <property type="molecule type" value="Genomic_DNA"/>
</dbReference>
<name>A0ACB8QIQ1_9AGAM</name>
<protein>
    <submittedName>
        <fullName evidence="1">Uncharacterized protein</fullName>
    </submittedName>
</protein>
<organism evidence="1 2">
    <name type="scientific">Vararia minispora EC-137</name>
    <dbReference type="NCBI Taxonomy" id="1314806"/>
    <lineage>
        <taxon>Eukaryota</taxon>
        <taxon>Fungi</taxon>
        <taxon>Dikarya</taxon>
        <taxon>Basidiomycota</taxon>
        <taxon>Agaricomycotina</taxon>
        <taxon>Agaricomycetes</taxon>
        <taxon>Russulales</taxon>
        <taxon>Lachnocladiaceae</taxon>
        <taxon>Vararia</taxon>
    </lineage>
</organism>
<evidence type="ECO:0000313" key="2">
    <source>
        <dbReference type="Proteomes" id="UP000814128"/>
    </source>
</evidence>
<sequence>MPSKVLAVCVNSLLCEQEAQGVRQYGHIIDQSESKPIAADGVVNLEVEPNLLRLGVTPQGSQTPSKDGPSASNTLIRRTEVVKYHRRALARGYRREIIFDEKHNTEVARPRRVVCSVSAVGMLSEF</sequence>
<reference evidence="1" key="1">
    <citation type="submission" date="2021-02" db="EMBL/GenBank/DDBJ databases">
        <authorList>
            <consortium name="DOE Joint Genome Institute"/>
            <person name="Ahrendt S."/>
            <person name="Looney B.P."/>
            <person name="Miyauchi S."/>
            <person name="Morin E."/>
            <person name="Drula E."/>
            <person name="Courty P.E."/>
            <person name="Chicoki N."/>
            <person name="Fauchery L."/>
            <person name="Kohler A."/>
            <person name="Kuo A."/>
            <person name="Labutti K."/>
            <person name="Pangilinan J."/>
            <person name="Lipzen A."/>
            <person name="Riley R."/>
            <person name="Andreopoulos W."/>
            <person name="He G."/>
            <person name="Johnson J."/>
            <person name="Barry K.W."/>
            <person name="Grigoriev I.V."/>
            <person name="Nagy L."/>
            <person name="Hibbett D."/>
            <person name="Henrissat B."/>
            <person name="Matheny P.B."/>
            <person name="Labbe J."/>
            <person name="Martin F."/>
        </authorList>
    </citation>
    <scope>NUCLEOTIDE SEQUENCE</scope>
    <source>
        <strain evidence="1">EC-137</strain>
    </source>
</reference>
<accession>A0ACB8QIQ1</accession>
<evidence type="ECO:0000313" key="1">
    <source>
        <dbReference type="EMBL" id="KAI0031191.1"/>
    </source>
</evidence>
<gene>
    <name evidence="1" type="ORF">K488DRAFT_71585</name>
</gene>
<dbReference type="Proteomes" id="UP000814128">
    <property type="component" value="Unassembled WGS sequence"/>
</dbReference>
<reference evidence="1" key="2">
    <citation type="journal article" date="2022" name="New Phytol.">
        <title>Evolutionary transition to the ectomycorrhizal habit in the genomes of a hyperdiverse lineage of mushroom-forming fungi.</title>
        <authorList>
            <person name="Looney B."/>
            <person name="Miyauchi S."/>
            <person name="Morin E."/>
            <person name="Drula E."/>
            <person name="Courty P.E."/>
            <person name="Kohler A."/>
            <person name="Kuo A."/>
            <person name="LaButti K."/>
            <person name="Pangilinan J."/>
            <person name="Lipzen A."/>
            <person name="Riley R."/>
            <person name="Andreopoulos W."/>
            <person name="He G."/>
            <person name="Johnson J."/>
            <person name="Nolan M."/>
            <person name="Tritt A."/>
            <person name="Barry K.W."/>
            <person name="Grigoriev I.V."/>
            <person name="Nagy L.G."/>
            <person name="Hibbett D."/>
            <person name="Henrissat B."/>
            <person name="Matheny P.B."/>
            <person name="Labbe J."/>
            <person name="Martin F.M."/>
        </authorList>
    </citation>
    <scope>NUCLEOTIDE SEQUENCE</scope>
    <source>
        <strain evidence="1">EC-137</strain>
    </source>
</reference>
<keyword evidence="2" id="KW-1185">Reference proteome</keyword>
<comment type="caution">
    <text evidence="1">The sequence shown here is derived from an EMBL/GenBank/DDBJ whole genome shotgun (WGS) entry which is preliminary data.</text>
</comment>